<name>A0ABR3NAG6_9TELE</name>
<gene>
    <name evidence="1" type="ORF">QQF64_026770</name>
</gene>
<reference evidence="1 2" key="1">
    <citation type="submission" date="2023-09" db="EMBL/GenBank/DDBJ databases">
        <authorList>
            <person name="Wang M."/>
        </authorList>
    </citation>
    <scope>NUCLEOTIDE SEQUENCE [LARGE SCALE GENOMIC DNA]</scope>
    <source>
        <strain evidence="1">GT-2023</strain>
        <tissue evidence="1">Liver</tissue>
    </source>
</reference>
<comment type="caution">
    <text evidence="1">The sequence shown here is derived from an EMBL/GenBank/DDBJ whole genome shotgun (WGS) entry which is preliminary data.</text>
</comment>
<organism evidence="1 2">
    <name type="scientific">Cirrhinus molitorella</name>
    <name type="common">mud carp</name>
    <dbReference type="NCBI Taxonomy" id="172907"/>
    <lineage>
        <taxon>Eukaryota</taxon>
        <taxon>Metazoa</taxon>
        <taxon>Chordata</taxon>
        <taxon>Craniata</taxon>
        <taxon>Vertebrata</taxon>
        <taxon>Euteleostomi</taxon>
        <taxon>Actinopterygii</taxon>
        <taxon>Neopterygii</taxon>
        <taxon>Teleostei</taxon>
        <taxon>Ostariophysi</taxon>
        <taxon>Cypriniformes</taxon>
        <taxon>Cyprinidae</taxon>
        <taxon>Labeoninae</taxon>
        <taxon>Labeonini</taxon>
        <taxon>Cirrhinus</taxon>
    </lineage>
</organism>
<proteinExistence type="predicted"/>
<accession>A0ABR3NAG6</accession>
<evidence type="ECO:0000313" key="2">
    <source>
        <dbReference type="Proteomes" id="UP001558613"/>
    </source>
</evidence>
<sequence length="83" mass="9531">MQFVQFNPSVSFHRQQTTSTRGMWGLSPLLLHMPCELRSHPKHGYDKKVLGLKNMCVRTKDNSKLHGGWETTDSPIPYIVSTF</sequence>
<dbReference type="Proteomes" id="UP001558613">
    <property type="component" value="Unassembled WGS sequence"/>
</dbReference>
<dbReference type="EMBL" id="JAYMGO010000005">
    <property type="protein sequence ID" value="KAL1273956.1"/>
    <property type="molecule type" value="Genomic_DNA"/>
</dbReference>
<protein>
    <submittedName>
        <fullName evidence="1">Uncharacterized protein</fullName>
    </submittedName>
</protein>
<evidence type="ECO:0000313" key="1">
    <source>
        <dbReference type="EMBL" id="KAL1273956.1"/>
    </source>
</evidence>
<keyword evidence="2" id="KW-1185">Reference proteome</keyword>